<evidence type="ECO:0000256" key="3">
    <source>
        <dbReference type="ARBA" id="ARBA00022833"/>
    </source>
</evidence>
<accession>A0A316VJE3</accession>
<feature type="region of interest" description="Disordered" evidence="5">
    <location>
        <begin position="12"/>
        <end position="141"/>
    </location>
</feature>
<feature type="compositionally biased region" description="Basic and acidic residues" evidence="5">
    <location>
        <begin position="547"/>
        <end position="557"/>
    </location>
</feature>
<dbReference type="SUPFAM" id="SSF57850">
    <property type="entry name" value="RING/U-box"/>
    <property type="match status" value="1"/>
</dbReference>
<dbReference type="EMBL" id="KZ819602">
    <property type="protein sequence ID" value="PWN37178.1"/>
    <property type="molecule type" value="Genomic_DNA"/>
</dbReference>
<feature type="region of interest" description="Disordered" evidence="5">
    <location>
        <begin position="185"/>
        <end position="210"/>
    </location>
</feature>
<protein>
    <recommendedName>
        <fullName evidence="6">RING-type domain-containing protein</fullName>
    </recommendedName>
</protein>
<dbReference type="Pfam" id="PF13920">
    <property type="entry name" value="zf-C3HC4_3"/>
    <property type="match status" value="1"/>
</dbReference>
<organism evidence="7 8">
    <name type="scientific">Meira miltonrushii</name>
    <dbReference type="NCBI Taxonomy" id="1280837"/>
    <lineage>
        <taxon>Eukaryota</taxon>
        <taxon>Fungi</taxon>
        <taxon>Dikarya</taxon>
        <taxon>Basidiomycota</taxon>
        <taxon>Ustilaginomycotina</taxon>
        <taxon>Exobasidiomycetes</taxon>
        <taxon>Exobasidiales</taxon>
        <taxon>Brachybasidiaceae</taxon>
        <taxon>Meira</taxon>
    </lineage>
</organism>
<evidence type="ECO:0000256" key="1">
    <source>
        <dbReference type="ARBA" id="ARBA00022723"/>
    </source>
</evidence>
<dbReference type="PANTHER" id="PTHR22996:SF0">
    <property type="entry name" value="RE60872P-RELATED"/>
    <property type="match status" value="1"/>
</dbReference>
<evidence type="ECO:0000313" key="7">
    <source>
        <dbReference type="EMBL" id="PWN37178.1"/>
    </source>
</evidence>
<dbReference type="STRING" id="1280837.A0A316VJE3"/>
<sequence>MSLNGPAAFAHLLQRRPRGPQSDIERQDANGTGDNQIPASPQENRREASNNSRFSRISRGISSFRDRQNERNQNAERANAEVQRIVAELNRRRNANDGDQATRNGDLEAQLPNAGNTGTMNSTSAPLSMRKITGKSRREREEGATLFGPNLANYFGSGSSTSGAIAGALVSQQSNSVGASGLTSNAIGSSSNVDAMQRRPRLGSRGRARGASLSGLSQYSLNNLDAIDSVPSLADPALMSQVSISQMDARPNESDGNEIPMTEGIELDTLRRWIERSTVGGTVEVGNAEEVAQLRGNPGNPSTMCSTLQSYVNLKRNTIKLHALPQEKSHSLSASFEDPLHRSTSPNHQSLSTHSISFEYDCAAPFASVQVFVRASRKHGSWVTWTTARESAGLPIDLTIGAEDDGESRSLGQRGPPPHVLGWPVFVTRARKGFSVPLSVQVALRLELYAPPKLQSAQDSTTLPKTPAPVANPIPETPAIDASHRLDEPETPAVTAPSFDPLSLIRSNETGQLPSALPGVAAAVTGANDQQDSRNGQTESSTNAVTETKEEKAARERAERETLKIAVVVEALDEDGKPLREPNLQTTYMRIASLPIRSTSEGRVEVIDDEGAAGEADDAGIIHDIALPPSAPLSPTAKSTTDTSRAWSVQVEGQEAEIGPHRFQLQELYGLSSRPPPPQQQQHDDENQEGEEGATGETPLPQIDLMDNEGNASECLICLSAPPSTLLLPCTHGLCLDCAVQLRDTVKATRESERRRGRRPKRKYACPVCRRVYSSMLHLSAVDEKYLAQSATAS</sequence>
<dbReference type="OrthoDB" id="1711136at2759"/>
<name>A0A316VJE3_9BASI</name>
<dbReference type="GO" id="GO:0005737">
    <property type="term" value="C:cytoplasm"/>
    <property type="evidence" value="ECO:0007669"/>
    <property type="project" value="TreeGrafter"/>
</dbReference>
<dbReference type="GeneID" id="37019950"/>
<feature type="compositionally biased region" description="Pro residues" evidence="5">
    <location>
        <begin position="466"/>
        <end position="476"/>
    </location>
</feature>
<evidence type="ECO:0000313" key="8">
    <source>
        <dbReference type="Proteomes" id="UP000245771"/>
    </source>
</evidence>
<proteinExistence type="predicted"/>
<feature type="domain" description="RING-type" evidence="6">
    <location>
        <begin position="715"/>
        <end position="770"/>
    </location>
</feature>
<dbReference type="SMART" id="SM00184">
    <property type="entry name" value="RING"/>
    <property type="match status" value="1"/>
</dbReference>
<dbReference type="PROSITE" id="PS00518">
    <property type="entry name" value="ZF_RING_1"/>
    <property type="match status" value="1"/>
</dbReference>
<dbReference type="InParanoid" id="A0A316VJE3"/>
<evidence type="ECO:0000256" key="2">
    <source>
        <dbReference type="ARBA" id="ARBA00022771"/>
    </source>
</evidence>
<dbReference type="InterPro" id="IPR017907">
    <property type="entry name" value="Znf_RING_CS"/>
</dbReference>
<dbReference type="PROSITE" id="PS50089">
    <property type="entry name" value="ZF_RING_2"/>
    <property type="match status" value="1"/>
</dbReference>
<dbReference type="InterPro" id="IPR045194">
    <property type="entry name" value="MGRN1/RNF157-like"/>
</dbReference>
<keyword evidence="2 4" id="KW-0863">Zinc-finger</keyword>
<dbReference type="InterPro" id="IPR001841">
    <property type="entry name" value="Znf_RING"/>
</dbReference>
<feature type="region of interest" description="Disordered" evidence="5">
    <location>
        <begin position="526"/>
        <end position="557"/>
    </location>
</feature>
<dbReference type="AlphaFoldDB" id="A0A316VJE3"/>
<dbReference type="InterPro" id="IPR013083">
    <property type="entry name" value="Znf_RING/FYVE/PHD"/>
</dbReference>
<dbReference type="Gene3D" id="3.30.40.10">
    <property type="entry name" value="Zinc/RING finger domain, C3HC4 (zinc finger)"/>
    <property type="match status" value="1"/>
</dbReference>
<feature type="compositionally biased region" description="Polar residues" evidence="5">
    <location>
        <begin position="113"/>
        <end position="126"/>
    </location>
</feature>
<evidence type="ECO:0000259" key="6">
    <source>
        <dbReference type="PROSITE" id="PS50089"/>
    </source>
</evidence>
<dbReference type="PANTHER" id="PTHR22996">
    <property type="entry name" value="MAHOGUNIN"/>
    <property type="match status" value="1"/>
</dbReference>
<feature type="compositionally biased region" description="Low complexity" evidence="5">
    <location>
        <begin position="49"/>
        <end position="63"/>
    </location>
</feature>
<evidence type="ECO:0000256" key="4">
    <source>
        <dbReference type="PROSITE-ProRule" id="PRU00175"/>
    </source>
</evidence>
<dbReference type="GO" id="GO:0016567">
    <property type="term" value="P:protein ubiquitination"/>
    <property type="evidence" value="ECO:0007669"/>
    <property type="project" value="TreeGrafter"/>
</dbReference>
<feature type="compositionally biased region" description="Polar residues" evidence="5">
    <location>
        <begin position="527"/>
        <end position="545"/>
    </location>
</feature>
<evidence type="ECO:0000256" key="5">
    <source>
        <dbReference type="SAM" id="MobiDB-lite"/>
    </source>
</evidence>
<keyword evidence="3" id="KW-0862">Zinc</keyword>
<feature type="region of interest" description="Disordered" evidence="5">
    <location>
        <begin position="670"/>
        <end position="706"/>
    </location>
</feature>
<dbReference type="Proteomes" id="UP000245771">
    <property type="component" value="Unassembled WGS sequence"/>
</dbReference>
<gene>
    <name evidence="7" type="ORF">FA14DRAFT_159345</name>
</gene>
<reference evidence="7 8" key="1">
    <citation type="journal article" date="2018" name="Mol. Biol. Evol.">
        <title>Broad Genomic Sampling Reveals a Smut Pathogenic Ancestry of the Fungal Clade Ustilaginomycotina.</title>
        <authorList>
            <person name="Kijpornyongpan T."/>
            <person name="Mondo S.J."/>
            <person name="Barry K."/>
            <person name="Sandor L."/>
            <person name="Lee J."/>
            <person name="Lipzen A."/>
            <person name="Pangilinan J."/>
            <person name="LaButti K."/>
            <person name="Hainaut M."/>
            <person name="Henrissat B."/>
            <person name="Grigoriev I.V."/>
            <person name="Spatafora J.W."/>
            <person name="Aime M.C."/>
        </authorList>
    </citation>
    <scope>NUCLEOTIDE SEQUENCE [LARGE SCALE GENOMIC DNA]</scope>
    <source>
        <strain evidence="7 8">MCA 3882</strain>
    </source>
</reference>
<dbReference type="RefSeq" id="XP_025357480.1">
    <property type="nucleotide sequence ID" value="XM_025498169.1"/>
</dbReference>
<feature type="compositionally biased region" description="Polar residues" evidence="5">
    <location>
        <begin position="29"/>
        <end position="42"/>
    </location>
</feature>
<feature type="region of interest" description="Disordered" evidence="5">
    <location>
        <begin position="456"/>
        <end position="480"/>
    </location>
</feature>
<feature type="compositionally biased region" description="Basic and acidic residues" evidence="5">
    <location>
        <begin position="64"/>
        <end position="74"/>
    </location>
</feature>
<dbReference type="GO" id="GO:0061630">
    <property type="term" value="F:ubiquitin protein ligase activity"/>
    <property type="evidence" value="ECO:0007669"/>
    <property type="project" value="UniProtKB-EC"/>
</dbReference>
<keyword evidence="8" id="KW-1185">Reference proteome</keyword>
<dbReference type="GO" id="GO:0008270">
    <property type="term" value="F:zinc ion binding"/>
    <property type="evidence" value="ECO:0007669"/>
    <property type="project" value="UniProtKB-KW"/>
</dbReference>
<feature type="compositionally biased region" description="Polar residues" evidence="5">
    <location>
        <begin position="185"/>
        <end position="194"/>
    </location>
</feature>
<keyword evidence="1" id="KW-0479">Metal-binding</keyword>
<feature type="compositionally biased region" description="Basic residues" evidence="5">
    <location>
        <begin position="198"/>
        <end position="208"/>
    </location>
</feature>